<proteinExistence type="inferred from homology"/>
<dbReference type="AlphaFoldDB" id="A0A9N8VH51"/>
<feature type="region of interest" description="Disordered" evidence="6">
    <location>
        <begin position="97"/>
        <end position="134"/>
    </location>
</feature>
<dbReference type="PANTHER" id="PTHR12181">
    <property type="entry name" value="LIPIN"/>
    <property type="match status" value="1"/>
</dbReference>
<evidence type="ECO:0000256" key="5">
    <source>
        <dbReference type="ARBA" id="ARBA00022801"/>
    </source>
</evidence>
<organism evidence="8 9">
    <name type="scientific">Cetraspora pellucida</name>
    <dbReference type="NCBI Taxonomy" id="1433469"/>
    <lineage>
        <taxon>Eukaryota</taxon>
        <taxon>Fungi</taxon>
        <taxon>Fungi incertae sedis</taxon>
        <taxon>Mucoromycota</taxon>
        <taxon>Glomeromycotina</taxon>
        <taxon>Glomeromycetes</taxon>
        <taxon>Diversisporales</taxon>
        <taxon>Gigasporaceae</taxon>
        <taxon>Cetraspora</taxon>
    </lineage>
</organism>
<dbReference type="SMART" id="SM00775">
    <property type="entry name" value="LNS2"/>
    <property type="match status" value="1"/>
</dbReference>
<feature type="compositionally biased region" description="Polar residues" evidence="6">
    <location>
        <begin position="119"/>
        <end position="132"/>
    </location>
</feature>
<dbReference type="PANTHER" id="PTHR12181:SF12">
    <property type="entry name" value="PHOSPHATIDATE PHOSPHATASE"/>
    <property type="match status" value="1"/>
</dbReference>
<evidence type="ECO:0000256" key="1">
    <source>
        <dbReference type="ARBA" id="ARBA00001946"/>
    </source>
</evidence>
<protein>
    <recommendedName>
        <fullName evidence="3">phosphatidate phosphatase</fullName>
        <ecNumber evidence="3">3.1.3.4</ecNumber>
    </recommendedName>
</protein>
<feature type="region of interest" description="Disordered" evidence="6">
    <location>
        <begin position="308"/>
        <end position="357"/>
    </location>
</feature>
<dbReference type="Gene3D" id="3.40.50.1000">
    <property type="entry name" value="HAD superfamily/HAD-like"/>
    <property type="match status" value="1"/>
</dbReference>
<comment type="caution">
    <text evidence="8">The sequence shown here is derived from an EMBL/GenBank/DDBJ whole genome shotgun (WGS) entry which is preliminary data.</text>
</comment>
<dbReference type="InterPro" id="IPR031315">
    <property type="entry name" value="LNS2/PITP"/>
</dbReference>
<feature type="compositionally biased region" description="Polar residues" evidence="6">
    <location>
        <begin position="855"/>
        <end position="867"/>
    </location>
</feature>
<evidence type="ECO:0000256" key="6">
    <source>
        <dbReference type="SAM" id="MobiDB-lite"/>
    </source>
</evidence>
<dbReference type="EC" id="3.1.3.4" evidence="3"/>
<comment type="cofactor">
    <cofactor evidence="1">
        <name>Mg(2+)</name>
        <dbReference type="ChEBI" id="CHEBI:18420"/>
    </cofactor>
</comment>
<dbReference type="GO" id="GO:0019432">
    <property type="term" value="P:triglyceride biosynthetic process"/>
    <property type="evidence" value="ECO:0007669"/>
    <property type="project" value="TreeGrafter"/>
</dbReference>
<dbReference type="OrthoDB" id="4567at2759"/>
<dbReference type="EMBL" id="CAJVQA010000082">
    <property type="protein sequence ID" value="CAG8454749.1"/>
    <property type="molecule type" value="Genomic_DNA"/>
</dbReference>
<dbReference type="GO" id="GO:0005634">
    <property type="term" value="C:nucleus"/>
    <property type="evidence" value="ECO:0007669"/>
    <property type="project" value="UniProtKB-ARBA"/>
</dbReference>
<dbReference type="GO" id="GO:0009062">
    <property type="term" value="P:fatty acid catabolic process"/>
    <property type="evidence" value="ECO:0007669"/>
    <property type="project" value="TreeGrafter"/>
</dbReference>
<evidence type="ECO:0000313" key="8">
    <source>
        <dbReference type="EMBL" id="CAG8454749.1"/>
    </source>
</evidence>
<dbReference type="Pfam" id="PF16876">
    <property type="entry name" value="Lipin_mid"/>
    <property type="match status" value="1"/>
</dbReference>
<gene>
    <name evidence="8" type="ORF">CPELLU_LOCUS330</name>
</gene>
<dbReference type="Pfam" id="PF04571">
    <property type="entry name" value="Lipin_N"/>
    <property type="match status" value="1"/>
</dbReference>
<dbReference type="Proteomes" id="UP000789759">
    <property type="component" value="Unassembled WGS sequence"/>
</dbReference>
<dbReference type="SUPFAM" id="SSF56784">
    <property type="entry name" value="HAD-like"/>
    <property type="match status" value="1"/>
</dbReference>
<dbReference type="InterPro" id="IPR031703">
    <property type="entry name" value="Lipin_mid"/>
</dbReference>
<dbReference type="GO" id="GO:0008195">
    <property type="term" value="F:phosphatidate phosphatase activity"/>
    <property type="evidence" value="ECO:0007669"/>
    <property type="project" value="UniProtKB-EC"/>
</dbReference>
<comment type="similarity">
    <text evidence="2">Belongs to the lipin family.</text>
</comment>
<feature type="domain" description="LNS2/PITP" evidence="7">
    <location>
        <begin position="644"/>
        <end position="799"/>
    </location>
</feature>
<dbReference type="FunFam" id="3.40.50.1000:FF:000063">
    <property type="entry name" value="Nuclear elongation and deformation protein"/>
    <property type="match status" value="1"/>
</dbReference>
<evidence type="ECO:0000256" key="2">
    <source>
        <dbReference type="ARBA" id="ARBA00005476"/>
    </source>
</evidence>
<dbReference type="InterPro" id="IPR023214">
    <property type="entry name" value="HAD_sf"/>
</dbReference>
<reference evidence="8" key="1">
    <citation type="submission" date="2021-06" db="EMBL/GenBank/DDBJ databases">
        <authorList>
            <person name="Kallberg Y."/>
            <person name="Tangrot J."/>
            <person name="Rosling A."/>
        </authorList>
    </citation>
    <scope>NUCLEOTIDE SEQUENCE</scope>
    <source>
        <strain evidence="8">FL966</strain>
    </source>
</reference>
<evidence type="ECO:0000256" key="4">
    <source>
        <dbReference type="ARBA" id="ARBA00022553"/>
    </source>
</evidence>
<dbReference type="InterPro" id="IPR013209">
    <property type="entry name" value="LNS2"/>
</dbReference>
<keyword evidence="4" id="KW-0597">Phosphoprotein</keyword>
<feature type="compositionally biased region" description="Polar residues" evidence="6">
    <location>
        <begin position="890"/>
        <end position="899"/>
    </location>
</feature>
<feature type="region of interest" description="Disordered" evidence="6">
    <location>
        <begin position="557"/>
        <end position="589"/>
    </location>
</feature>
<feature type="region of interest" description="Disordered" evidence="6">
    <location>
        <begin position="855"/>
        <end position="931"/>
    </location>
</feature>
<accession>A0A9N8VH51</accession>
<feature type="compositionally biased region" description="Basic and acidic residues" evidence="6">
    <location>
        <begin position="333"/>
        <end position="344"/>
    </location>
</feature>
<keyword evidence="5" id="KW-0378">Hydrolase</keyword>
<evidence type="ECO:0000259" key="7">
    <source>
        <dbReference type="SMART" id="SM00775"/>
    </source>
</evidence>
<evidence type="ECO:0000313" key="9">
    <source>
        <dbReference type="Proteomes" id="UP000789759"/>
    </source>
</evidence>
<dbReference type="InterPro" id="IPR026058">
    <property type="entry name" value="LIPIN"/>
</dbReference>
<feature type="compositionally biased region" description="Acidic residues" evidence="6">
    <location>
        <begin position="908"/>
        <end position="922"/>
    </location>
</feature>
<dbReference type="InterPro" id="IPR036412">
    <property type="entry name" value="HAD-like_sf"/>
</dbReference>
<sequence length="931" mass="105272">MQSVYKLVSTVNQFYREINPATLSGAIDVIVVQQPNGDLACSPFHVRFGKLSVLRPQEKKVEMTVNGKVVDFPMKIGEAGEAFFVFKTDKMVPQELQTSPLAGPTEPSLNDEPDFLDLSASSAQDSPVSKDSTPIYDFGRNNILGTDFGAEEGASDPENTADLESAISDAVVPVGFTSDDETNARKGIVQIEGVHEVERKIDVNGQTNSNTVEVNLQQQDSKSECDHGSNIVLTEKSEINEKLDYISCKIQNEGVEYDNIQTNDISHNDSFPVIEAFSDLHLESKIEITKQSSIDDYKILEGEKSNNERSLSMPLVHSNWGKSDGPFSDTELDETRKPEKPSERRIHRASPLSDTELEYEPVKHPKNTAEWSWGWGTLPVRTSDEMEHWQESPDNKEWKEHEKQIENTSGVQIESTSEVQIENTSEVQIENTSGVQIENVSGVQIEDKTCFEMSLCGSDTFGRDQKTDAELFHKHLITFEQFTENPQLLNDKALVFKYENRYHTWATAAPLIISLVVFKKPLPDSTMTFLANSRSEEIRSNKRKYSLRGLSRWWRSSSSQSVDPVDPIEESNEEKAHNITKSENTSKPQEKQFYAKTLRLTSDQLKSLNLKKGANTMTFSVDTFYQGKATCVAKLFFWDNDTHIVVSDIDGTITKSDALGHVFTMIGKDWTHYGVAKLYSDIHKNGYQILYLTSRAIGQADYTRDYLEKVKQDKYQLPDGPVIMSPDRLLTAFHREVIMRKPEAFKIACLRDVKKLFGDRNPFFAGFGNRITDALSYRSVNIPSSRIFTIDTNGEVKLDLLSGYKSSYVDLSDLVDQMFPYIGSKWDTIYNDWNYWKQNLLKIELPPEIYEMSTLSPQKSLPSSPRLGSNDLRLSNKPAHLHSAPGMLETSVSTSSTKLPDSDLYENQYEEDDSDFEGDIPADIDLRDYPY</sequence>
<dbReference type="InterPro" id="IPR007651">
    <property type="entry name" value="Lipin_N"/>
</dbReference>
<name>A0A9N8VH51_9GLOM</name>
<dbReference type="Pfam" id="PF08235">
    <property type="entry name" value="LNS2"/>
    <property type="match status" value="1"/>
</dbReference>
<evidence type="ECO:0000256" key="3">
    <source>
        <dbReference type="ARBA" id="ARBA00012638"/>
    </source>
</evidence>
<keyword evidence="9" id="KW-1185">Reference proteome</keyword>